<keyword evidence="1" id="KW-0472">Membrane</keyword>
<feature type="transmembrane region" description="Helical" evidence="1">
    <location>
        <begin position="7"/>
        <end position="26"/>
    </location>
</feature>
<name>A0ABS3CMS0_9BACT</name>
<evidence type="ECO:0000256" key="1">
    <source>
        <dbReference type="SAM" id="Phobius"/>
    </source>
</evidence>
<feature type="transmembrane region" description="Helical" evidence="1">
    <location>
        <begin position="77"/>
        <end position="94"/>
    </location>
</feature>
<dbReference type="RefSeq" id="WP_206588208.1">
    <property type="nucleotide sequence ID" value="NZ_JAFKCU010000006.1"/>
</dbReference>
<organism evidence="2 3">
    <name type="scientific">Algoriphagus pacificus</name>
    <dbReference type="NCBI Taxonomy" id="2811234"/>
    <lineage>
        <taxon>Bacteria</taxon>
        <taxon>Pseudomonadati</taxon>
        <taxon>Bacteroidota</taxon>
        <taxon>Cytophagia</taxon>
        <taxon>Cytophagales</taxon>
        <taxon>Cyclobacteriaceae</taxon>
        <taxon>Algoriphagus</taxon>
    </lineage>
</organism>
<feature type="transmembrane region" description="Helical" evidence="1">
    <location>
        <begin position="267"/>
        <end position="286"/>
    </location>
</feature>
<feature type="transmembrane region" description="Helical" evidence="1">
    <location>
        <begin position="103"/>
        <end position="120"/>
    </location>
</feature>
<comment type="caution">
    <text evidence="2">The sequence shown here is derived from an EMBL/GenBank/DDBJ whole genome shotgun (WGS) entry which is preliminary data.</text>
</comment>
<keyword evidence="3" id="KW-1185">Reference proteome</keyword>
<gene>
    <name evidence="2" type="ORF">J0A69_19010</name>
</gene>
<protein>
    <recommendedName>
        <fullName evidence="4">Glycosyltransferase RgtA/B/C/D-like domain-containing protein</fullName>
    </recommendedName>
</protein>
<feature type="transmembrane region" description="Helical" evidence="1">
    <location>
        <begin position="155"/>
        <end position="184"/>
    </location>
</feature>
<accession>A0ABS3CMS0</accession>
<feature type="transmembrane region" description="Helical" evidence="1">
    <location>
        <begin position="242"/>
        <end position="261"/>
    </location>
</feature>
<sequence>MEKNKRFNILLTFSCLFSLALILFGINKGFDWSDEGLYLLLLDPDQENFAGVYFYDLFFKLAFQGFGTKLGIIDSRVLRLLFYFLAAIFCSEFWKNLKQKSTYSWNYAVVFLLALFSGYAFLPPSLSYNSLSVVIACAWLTLISKESGKLLTHLLIGFLLALLVYVKITAAFTLGVITMGLWFWRKEFNWKSSICLILPFLILELLFYTSLNQSAINRIKNSFDIIGARPDYQWLLLIKNNLVGVFWIALIALPTFLLAIMRYANKSWNLALIVCLALIISYVTMVTQEWSHAIMIGTAAFLAWRIGKTDWRQVPLQEKQQLLVLILLPFALHFGSNVYWMRLSIHYWIFWLIGAMLLTSKEEKLIKRVGVSISFLSPVLLLSGIWIMPFSEIPLWNSNTPWEYAPGKHIYLTSEMVEVLENIKAQTIDLKDEEFIAVYRNPGWLVLLDRTSPHSPGFWDKEQLQSIYPDFPAGFKAILYFPYQELPNPLPSSFESKEYKMAQGNLILELRKNPQ</sequence>
<keyword evidence="1" id="KW-0812">Transmembrane</keyword>
<proteinExistence type="predicted"/>
<feature type="transmembrane region" description="Helical" evidence="1">
    <location>
        <begin position="190"/>
        <end position="211"/>
    </location>
</feature>
<evidence type="ECO:0000313" key="2">
    <source>
        <dbReference type="EMBL" id="MBN7817540.1"/>
    </source>
</evidence>
<evidence type="ECO:0000313" key="3">
    <source>
        <dbReference type="Proteomes" id="UP000664480"/>
    </source>
</evidence>
<keyword evidence="1" id="KW-1133">Transmembrane helix</keyword>
<reference evidence="2 3" key="1">
    <citation type="submission" date="2021-03" db="EMBL/GenBank/DDBJ databases">
        <title>novel species isolated from a fishpond in China.</title>
        <authorList>
            <person name="Lu H."/>
            <person name="Cai Z."/>
        </authorList>
    </citation>
    <scope>NUCLEOTIDE SEQUENCE [LARGE SCALE GENOMIC DNA]</scope>
    <source>
        <strain evidence="2 3">YJ13C</strain>
    </source>
</reference>
<evidence type="ECO:0008006" key="4">
    <source>
        <dbReference type="Google" id="ProtNLM"/>
    </source>
</evidence>
<dbReference type="EMBL" id="JAFKCU010000006">
    <property type="protein sequence ID" value="MBN7817540.1"/>
    <property type="molecule type" value="Genomic_DNA"/>
</dbReference>
<feature type="transmembrane region" description="Helical" evidence="1">
    <location>
        <begin position="369"/>
        <end position="388"/>
    </location>
</feature>
<feature type="transmembrane region" description="Helical" evidence="1">
    <location>
        <begin position="345"/>
        <end position="360"/>
    </location>
</feature>
<dbReference type="Proteomes" id="UP000664480">
    <property type="component" value="Unassembled WGS sequence"/>
</dbReference>